<evidence type="ECO:0000256" key="1">
    <source>
        <dbReference type="SAM" id="SignalP"/>
    </source>
</evidence>
<sequence>MISKRRLIVTLLLCAALPLAAADRKPRTYCKVGDTRRECMGQSDEDPIHTLGCVDEHSRCEEWANAGKCTEHKGHMLQFCRLSCKVCTPDTDDENVRWRAAPRTDESVGLLRTIRPASNAHHHETLSRNELSETNELKLKDNLLAPTARSRSLILLRDLRVHRLAQPVAAGAHLFVAGVPPALDLLHDEGLDVARPEAPVVVLRQAVVLGLAEPLVAVVVLGPPRRRPLGLAEPRPLRAAGLVPVLGVAELGLGELRRGHGECLLRPAAVAGDEREVSVGPRLPVGPGDQG</sequence>
<dbReference type="Pfam" id="PF01549">
    <property type="entry name" value="ShK"/>
    <property type="match status" value="1"/>
</dbReference>
<dbReference type="InterPro" id="IPR003582">
    <property type="entry name" value="ShKT_dom"/>
</dbReference>
<evidence type="ECO:0000313" key="4">
    <source>
        <dbReference type="Proteomes" id="UP000266841"/>
    </source>
</evidence>
<feature type="signal peptide" evidence="1">
    <location>
        <begin position="1"/>
        <end position="22"/>
    </location>
</feature>
<dbReference type="EMBL" id="AGNL01000509">
    <property type="protein sequence ID" value="EJK77713.1"/>
    <property type="molecule type" value="Genomic_DNA"/>
</dbReference>
<dbReference type="Proteomes" id="UP000266841">
    <property type="component" value="Unassembled WGS sequence"/>
</dbReference>
<accession>K0TG94</accession>
<dbReference type="AlphaFoldDB" id="K0TG94"/>
<reference evidence="3 4" key="1">
    <citation type="journal article" date="2012" name="Genome Biol.">
        <title>Genome and low-iron response of an oceanic diatom adapted to chronic iron limitation.</title>
        <authorList>
            <person name="Lommer M."/>
            <person name="Specht M."/>
            <person name="Roy A.S."/>
            <person name="Kraemer L."/>
            <person name="Andreson R."/>
            <person name="Gutowska M.A."/>
            <person name="Wolf J."/>
            <person name="Bergner S.V."/>
            <person name="Schilhabel M.B."/>
            <person name="Klostermeier U.C."/>
            <person name="Beiko R.G."/>
            <person name="Rosenstiel P."/>
            <person name="Hippler M."/>
            <person name="Laroche J."/>
        </authorList>
    </citation>
    <scope>NUCLEOTIDE SEQUENCE [LARGE SCALE GENOMIC DNA]</scope>
    <source>
        <strain evidence="3 4">CCMP1005</strain>
    </source>
</reference>
<dbReference type="PROSITE" id="PS51670">
    <property type="entry name" value="SHKT"/>
    <property type="match status" value="1"/>
</dbReference>
<comment type="caution">
    <text evidence="3">The sequence shown here is derived from an EMBL/GenBank/DDBJ whole genome shotgun (WGS) entry which is preliminary data.</text>
</comment>
<dbReference type="SMART" id="SM00254">
    <property type="entry name" value="ShKT"/>
    <property type="match status" value="1"/>
</dbReference>
<dbReference type="OrthoDB" id="6132182at2759"/>
<name>K0TG94_THAOC</name>
<organism evidence="3 4">
    <name type="scientific">Thalassiosira oceanica</name>
    <name type="common">Marine diatom</name>
    <dbReference type="NCBI Taxonomy" id="159749"/>
    <lineage>
        <taxon>Eukaryota</taxon>
        <taxon>Sar</taxon>
        <taxon>Stramenopiles</taxon>
        <taxon>Ochrophyta</taxon>
        <taxon>Bacillariophyta</taxon>
        <taxon>Coscinodiscophyceae</taxon>
        <taxon>Thalassiosirophycidae</taxon>
        <taxon>Thalassiosirales</taxon>
        <taxon>Thalassiosiraceae</taxon>
        <taxon>Thalassiosira</taxon>
    </lineage>
</organism>
<gene>
    <name evidence="3" type="ORF">THAOC_00438</name>
</gene>
<feature type="domain" description="ShKT" evidence="2">
    <location>
        <begin position="53"/>
        <end position="87"/>
    </location>
</feature>
<protein>
    <recommendedName>
        <fullName evidence="2">ShKT domain-containing protein</fullName>
    </recommendedName>
</protein>
<keyword evidence="1" id="KW-0732">Signal</keyword>
<proteinExistence type="predicted"/>
<keyword evidence="4" id="KW-1185">Reference proteome</keyword>
<evidence type="ECO:0000259" key="2">
    <source>
        <dbReference type="PROSITE" id="PS51670"/>
    </source>
</evidence>
<feature type="chain" id="PRO_5003837958" description="ShKT domain-containing protein" evidence="1">
    <location>
        <begin position="23"/>
        <end position="291"/>
    </location>
</feature>
<evidence type="ECO:0000313" key="3">
    <source>
        <dbReference type="EMBL" id="EJK77713.1"/>
    </source>
</evidence>